<keyword evidence="1" id="KW-0812">Transmembrane</keyword>
<dbReference type="Pfam" id="PF01478">
    <property type="entry name" value="Peptidase_A24"/>
    <property type="match status" value="1"/>
</dbReference>
<name>A0A1M6H201_9FIRM</name>
<feature type="transmembrane region" description="Helical" evidence="1">
    <location>
        <begin position="160"/>
        <end position="183"/>
    </location>
</feature>
<feature type="transmembrane region" description="Helical" evidence="1">
    <location>
        <begin position="60"/>
        <end position="82"/>
    </location>
</feature>
<dbReference type="AlphaFoldDB" id="A0A1M6H201"/>
<dbReference type="InterPro" id="IPR000045">
    <property type="entry name" value="Prepilin_IV_endopep_pep"/>
</dbReference>
<dbReference type="GO" id="GO:0006508">
    <property type="term" value="P:proteolysis"/>
    <property type="evidence" value="ECO:0007669"/>
    <property type="project" value="UniProtKB-KW"/>
</dbReference>
<keyword evidence="1" id="KW-1133">Transmembrane helix</keyword>
<reference evidence="4" key="1">
    <citation type="submission" date="2016-11" db="EMBL/GenBank/DDBJ databases">
        <authorList>
            <person name="Varghese N."/>
            <person name="Submissions S."/>
        </authorList>
    </citation>
    <scope>NUCLEOTIDE SEQUENCE [LARGE SCALE GENOMIC DNA]</scope>
    <source>
        <strain evidence="4">DSM 16057</strain>
    </source>
</reference>
<keyword evidence="3" id="KW-0378">Hydrolase</keyword>
<evidence type="ECO:0000313" key="4">
    <source>
        <dbReference type="Proteomes" id="UP000184529"/>
    </source>
</evidence>
<keyword evidence="1" id="KW-0472">Membrane</keyword>
<dbReference type="EMBL" id="FQZM01000021">
    <property type="protein sequence ID" value="SHJ16220.1"/>
    <property type="molecule type" value="Genomic_DNA"/>
</dbReference>
<dbReference type="GO" id="GO:0004190">
    <property type="term" value="F:aspartic-type endopeptidase activity"/>
    <property type="evidence" value="ECO:0007669"/>
    <property type="project" value="InterPro"/>
</dbReference>
<feature type="transmembrane region" description="Helical" evidence="1">
    <location>
        <begin position="6"/>
        <end position="25"/>
    </location>
</feature>
<organism evidence="3 4">
    <name type="scientific">Desulfofundulus thermosubterraneus DSM 16057</name>
    <dbReference type="NCBI Taxonomy" id="1121432"/>
    <lineage>
        <taxon>Bacteria</taxon>
        <taxon>Bacillati</taxon>
        <taxon>Bacillota</taxon>
        <taxon>Clostridia</taxon>
        <taxon>Eubacteriales</taxon>
        <taxon>Peptococcaceae</taxon>
        <taxon>Desulfofundulus</taxon>
    </lineage>
</organism>
<gene>
    <name evidence="3" type="ORF">SAMN02745219_01894</name>
</gene>
<dbReference type="STRING" id="1121432.SAMN02745219_01894"/>
<accession>A0A1M6H201</accession>
<evidence type="ECO:0000259" key="2">
    <source>
        <dbReference type="Pfam" id="PF01478"/>
    </source>
</evidence>
<feature type="domain" description="Prepilin type IV endopeptidase peptidase" evidence="2">
    <location>
        <begin position="11"/>
        <end position="113"/>
    </location>
</feature>
<feature type="transmembrane region" description="Helical" evidence="1">
    <location>
        <begin position="94"/>
        <end position="116"/>
    </location>
</feature>
<dbReference type="Proteomes" id="UP000184529">
    <property type="component" value="Unassembled WGS sequence"/>
</dbReference>
<dbReference type="GO" id="GO:0016020">
    <property type="term" value="C:membrane"/>
    <property type="evidence" value="ECO:0007669"/>
    <property type="project" value="InterPro"/>
</dbReference>
<sequence>MFTLEIVEKVLCAAFLAAASLYDVYHFVKDKKGRIPNWLNLSALLAGLALHAASGDLPGSISGAVWGLFFGLVFYILGLFGAGDAKMLAGMGALAGQEVTFLTLLCGLVCLVLWSAPLRLRREGVRKFWEHEKQGLFFLAARIRLKPVPPEKFDPSRLPLAPFVVAGYLAALILYKTGVVVLFHP</sequence>
<feature type="transmembrane region" description="Helical" evidence="1">
    <location>
        <begin position="37"/>
        <end position="54"/>
    </location>
</feature>
<keyword evidence="4" id="KW-1185">Reference proteome</keyword>
<dbReference type="RefSeq" id="WP_165613228.1">
    <property type="nucleotide sequence ID" value="NZ_FQZM01000021.1"/>
</dbReference>
<proteinExistence type="predicted"/>
<protein>
    <submittedName>
        <fullName evidence="3">Flp pilus assembly protein, protease CpaA</fullName>
    </submittedName>
</protein>
<keyword evidence="3" id="KW-0645">Protease</keyword>
<evidence type="ECO:0000313" key="3">
    <source>
        <dbReference type="EMBL" id="SHJ16220.1"/>
    </source>
</evidence>
<evidence type="ECO:0000256" key="1">
    <source>
        <dbReference type="SAM" id="Phobius"/>
    </source>
</evidence>
<dbReference type="Gene3D" id="1.20.120.1220">
    <property type="match status" value="1"/>
</dbReference>